<name>A0ABU0SFJ2_9HYPH</name>
<keyword evidence="2" id="KW-1185">Reference proteome</keyword>
<proteinExistence type="predicted"/>
<evidence type="ECO:0008006" key="3">
    <source>
        <dbReference type="Google" id="ProtNLM"/>
    </source>
</evidence>
<protein>
    <recommendedName>
        <fullName evidence="3">4Fe-4S ferredoxin-type domain-containing protein</fullName>
    </recommendedName>
</protein>
<comment type="caution">
    <text evidence="1">The sequence shown here is derived from an EMBL/GenBank/DDBJ whole genome shotgun (WGS) entry which is preliminary data.</text>
</comment>
<dbReference type="Proteomes" id="UP001237780">
    <property type="component" value="Unassembled WGS sequence"/>
</dbReference>
<gene>
    <name evidence="1" type="ORF">QFZ34_004720</name>
</gene>
<sequence>MTADMKLDWIAAELRPFGLVPRGSFMFDAKTPAPSLGEHTDFKSAVMIGHFGSTIWPHFGQWRQLQSNMADPLDSWSKEILNKVATRVGAFAVFPSDQPYQPFQEWAKRAEGLSASPLGLLIHPQYGLWQAFRGALLFDSALEPSQLSPTIHPCDVCLNKPCLSACPVQAFDGIGFAVDRCRDHLWTEGFECMDRGCKARLACPVGREHVYVSDQQRFHMAAFA</sequence>
<dbReference type="EMBL" id="JAUSZT010000003">
    <property type="protein sequence ID" value="MDQ0999538.1"/>
    <property type="molecule type" value="Genomic_DNA"/>
</dbReference>
<evidence type="ECO:0000313" key="1">
    <source>
        <dbReference type="EMBL" id="MDQ0999538.1"/>
    </source>
</evidence>
<reference evidence="1 2" key="1">
    <citation type="submission" date="2023-07" db="EMBL/GenBank/DDBJ databases">
        <title>Comparative genomics of wheat-associated soil bacteria to identify genetic determinants of phenazine resistance.</title>
        <authorList>
            <person name="Mouncey N."/>
        </authorList>
    </citation>
    <scope>NUCLEOTIDE SEQUENCE [LARGE SCALE GENOMIC DNA]</scope>
    <source>
        <strain evidence="1 2">W4I11</strain>
    </source>
</reference>
<dbReference type="RefSeq" id="WP_307285959.1">
    <property type="nucleotide sequence ID" value="NZ_JAUSZT010000003.1"/>
</dbReference>
<organism evidence="1 2">
    <name type="scientific">Phyllobacterium ifriqiyense</name>
    <dbReference type="NCBI Taxonomy" id="314238"/>
    <lineage>
        <taxon>Bacteria</taxon>
        <taxon>Pseudomonadati</taxon>
        <taxon>Pseudomonadota</taxon>
        <taxon>Alphaproteobacteria</taxon>
        <taxon>Hyphomicrobiales</taxon>
        <taxon>Phyllobacteriaceae</taxon>
        <taxon>Phyllobacterium</taxon>
    </lineage>
</organism>
<evidence type="ECO:0000313" key="2">
    <source>
        <dbReference type="Proteomes" id="UP001237780"/>
    </source>
</evidence>
<accession>A0ABU0SFJ2</accession>